<dbReference type="Proteomes" id="UP000220527">
    <property type="component" value="Unassembled WGS sequence"/>
</dbReference>
<keyword evidence="2" id="KW-1185">Reference proteome</keyword>
<proteinExistence type="predicted"/>
<evidence type="ECO:0000313" key="2">
    <source>
        <dbReference type="Proteomes" id="UP000220527"/>
    </source>
</evidence>
<evidence type="ECO:0000313" key="1">
    <source>
        <dbReference type="EMBL" id="PDW01952.1"/>
    </source>
</evidence>
<protein>
    <recommendedName>
        <fullName evidence="3">Adenylate cyclase</fullName>
    </recommendedName>
</protein>
<comment type="caution">
    <text evidence="1">The sequence shown here is derived from an EMBL/GenBank/DDBJ whole genome shotgun (WGS) entry which is preliminary data.</text>
</comment>
<evidence type="ECO:0008006" key="3">
    <source>
        <dbReference type="Google" id="ProtNLM"/>
    </source>
</evidence>
<reference evidence="2" key="1">
    <citation type="submission" date="2017-08" db="EMBL/GenBank/DDBJ databases">
        <authorList>
            <person name="Grouzdev D.S."/>
            <person name="Gaisin V.A."/>
            <person name="Rysina M.S."/>
            <person name="Gorlenko V.M."/>
        </authorList>
    </citation>
    <scope>NUCLEOTIDE SEQUENCE [LARGE SCALE GENOMIC DNA]</scope>
    <source>
        <strain evidence="2">Kir15-3F</strain>
    </source>
</reference>
<dbReference type="EMBL" id="NQWI01000097">
    <property type="protein sequence ID" value="PDW01952.1"/>
    <property type="molecule type" value="Genomic_DNA"/>
</dbReference>
<sequence>MSEAFYAQLTPLNDFMAITEAQSFTPLPNDWHIVVTDVLGSTQAIAAGRYKEVNVLGAASIVALLNLAGSIDIPFIFGGDGASLAIPPSLLAPARTALAGLRRLANQRYELDLRTGIVPVADLRAAGQDVCVARLPLAEHYTQAMFSGGIAYAEDLIKDPARNRAYLIAASDDPDAPDLSGLECRWQDVPSRHGEIISLLVMATGSEADERAATMRMVLAAIQSSFGSDSDYHPLAVGQLQATLQPAGLRAEAILRSPTAFGARLSYQAKVWLMILMIRLYRTYEHLLGRPPWWDRYRSHAFTTTDYKKYDDTLRMVLAGSSEQRHKLEALLEAQYQAGHLIYGLHSTDRAILTCLVFERMGRQVHFVDGADGGYALAARALKERMAGATNTNHP</sequence>
<organism evidence="1 2">
    <name type="scientific">Candidatus Viridilinea mediisalina</name>
    <dbReference type="NCBI Taxonomy" id="2024553"/>
    <lineage>
        <taxon>Bacteria</taxon>
        <taxon>Bacillati</taxon>
        <taxon>Chloroflexota</taxon>
        <taxon>Chloroflexia</taxon>
        <taxon>Chloroflexales</taxon>
        <taxon>Chloroflexineae</taxon>
        <taxon>Oscillochloridaceae</taxon>
        <taxon>Candidatus Viridilinea</taxon>
    </lineage>
</organism>
<dbReference type="OrthoDB" id="5342145at2"/>
<dbReference type="Pfam" id="PF11294">
    <property type="entry name" value="DUF3095"/>
    <property type="match status" value="1"/>
</dbReference>
<gene>
    <name evidence="1" type="ORF">CJ255_16550</name>
</gene>
<accession>A0A2A6RG05</accession>
<dbReference type="RefSeq" id="WP_097645210.1">
    <property type="nucleotide sequence ID" value="NZ_NQWI01000097.1"/>
</dbReference>
<dbReference type="AlphaFoldDB" id="A0A2A6RG05"/>
<name>A0A2A6RG05_9CHLR</name>
<dbReference type="InterPro" id="IPR021445">
    <property type="entry name" value="DUF3095"/>
</dbReference>